<evidence type="ECO:0000256" key="1">
    <source>
        <dbReference type="SAM" id="SignalP"/>
    </source>
</evidence>
<proteinExistence type="predicted"/>
<feature type="chain" id="PRO_5015163751" evidence="1">
    <location>
        <begin position="20"/>
        <end position="84"/>
    </location>
</feature>
<protein>
    <submittedName>
        <fullName evidence="2">Uncharacterized protein</fullName>
    </submittedName>
</protein>
<dbReference type="InParanoid" id="A0A2P5EB51"/>
<dbReference type="AlphaFoldDB" id="A0A2P5EB51"/>
<evidence type="ECO:0000313" key="2">
    <source>
        <dbReference type="EMBL" id="PON82762.1"/>
    </source>
</evidence>
<reference evidence="3" key="1">
    <citation type="submission" date="2016-06" db="EMBL/GenBank/DDBJ databases">
        <title>Parallel loss of symbiosis genes in relatives of nitrogen-fixing non-legume Parasponia.</title>
        <authorList>
            <person name="Van Velzen R."/>
            <person name="Holmer R."/>
            <person name="Bu F."/>
            <person name="Rutten L."/>
            <person name="Van Zeijl A."/>
            <person name="Liu W."/>
            <person name="Santuari L."/>
            <person name="Cao Q."/>
            <person name="Sharma T."/>
            <person name="Shen D."/>
            <person name="Roswanjaya Y."/>
            <person name="Wardhani T."/>
            <person name="Kalhor M.S."/>
            <person name="Jansen J."/>
            <person name="Van den Hoogen J."/>
            <person name="Gungor B."/>
            <person name="Hartog M."/>
            <person name="Hontelez J."/>
            <person name="Verver J."/>
            <person name="Yang W.-C."/>
            <person name="Schijlen E."/>
            <person name="Repin R."/>
            <person name="Schilthuizen M."/>
            <person name="Schranz E."/>
            <person name="Heidstra R."/>
            <person name="Miyata K."/>
            <person name="Fedorova E."/>
            <person name="Kohlen W."/>
            <person name="Bisseling T."/>
            <person name="Smit S."/>
            <person name="Geurts R."/>
        </authorList>
    </citation>
    <scope>NUCLEOTIDE SEQUENCE [LARGE SCALE GENOMIC DNA]</scope>
    <source>
        <strain evidence="3">cv. RG33-2</strain>
    </source>
</reference>
<dbReference type="EMBL" id="JXTC01000189">
    <property type="protein sequence ID" value="PON82762.1"/>
    <property type="molecule type" value="Genomic_DNA"/>
</dbReference>
<gene>
    <name evidence="2" type="ORF">TorRG33x02_215380</name>
</gene>
<dbReference type="OrthoDB" id="10432668at2759"/>
<comment type="caution">
    <text evidence="2">The sequence shown here is derived from an EMBL/GenBank/DDBJ whole genome shotgun (WGS) entry which is preliminary data.</text>
</comment>
<name>A0A2P5EB51_TREOI</name>
<evidence type="ECO:0000313" key="3">
    <source>
        <dbReference type="Proteomes" id="UP000237000"/>
    </source>
</evidence>
<keyword evidence="1" id="KW-0732">Signal</keyword>
<keyword evidence="3" id="KW-1185">Reference proteome</keyword>
<accession>A0A2P5EB51</accession>
<feature type="signal peptide" evidence="1">
    <location>
        <begin position="1"/>
        <end position="19"/>
    </location>
</feature>
<sequence>TLLLLLVVVLLFLLSKSKSDDQRHLLKSLKKHINLVRSLDAENLLRFSLIPLLPWHDLILPLQDPLPTLLYLIYTLTTDLYYTI</sequence>
<organism evidence="2 3">
    <name type="scientific">Trema orientale</name>
    <name type="common">Charcoal tree</name>
    <name type="synonym">Celtis orientalis</name>
    <dbReference type="NCBI Taxonomy" id="63057"/>
    <lineage>
        <taxon>Eukaryota</taxon>
        <taxon>Viridiplantae</taxon>
        <taxon>Streptophyta</taxon>
        <taxon>Embryophyta</taxon>
        <taxon>Tracheophyta</taxon>
        <taxon>Spermatophyta</taxon>
        <taxon>Magnoliopsida</taxon>
        <taxon>eudicotyledons</taxon>
        <taxon>Gunneridae</taxon>
        <taxon>Pentapetalae</taxon>
        <taxon>rosids</taxon>
        <taxon>fabids</taxon>
        <taxon>Rosales</taxon>
        <taxon>Cannabaceae</taxon>
        <taxon>Trema</taxon>
    </lineage>
</organism>
<dbReference type="Proteomes" id="UP000237000">
    <property type="component" value="Unassembled WGS sequence"/>
</dbReference>
<feature type="non-terminal residue" evidence="2">
    <location>
        <position position="1"/>
    </location>
</feature>